<evidence type="ECO:0000256" key="3">
    <source>
        <dbReference type="ARBA" id="ARBA00022692"/>
    </source>
</evidence>
<feature type="transmembrane region" description="Helical" evidence="7">
    <location>
        <begin position="461"/>
        <end position="478"/>
    </location>
</feature>
<evidence type="ECO:0000256" key="6">
    <source>
        <dbReference type="SAM" id="MobiDB-lite"/>
    </source>
</evidence>
<sequence>MGMSEAPPRDVRALQRSGQGRILGGVCAGLGRGTGLDPVVFRVVFAVLLFGSGIGILMYVAAFLLMKDPRGGPGLIEQWTRRDLDADAVLGLLAGLLSFGLAINVATVGMGTGTLVVGLILVLALLAAHAHGVDLLMLARTMPERLGRRLAAMPEDAPPVAPRSGATFGYAGQGGRTATHVRLPEGAPPYPPGREAGPYRTEGPSRAEAPDWTAAPSQGEAPSRAEAPDRAEGPSQGQAPVRAEGPNHGEGPNHDTGTDRAESGEAPHRGADAGEPGRGDGAAGPEAPAQERAHERRPPTGVEPRTEVEPPRTREEAIARMEAKLRRHEPGSGRPEAEGTRPLPARPPAPQRPAQELPGGAPFAPHGPYRPLDPLRPDARSPYDPALYSRPAPPPAQKPRRARSYIGLLTFFVAMIVGGILMVVQARTAGGPNFAVIGAAILVTIGAGLLVAAWWGRGAGLVALGTVVALTLAAGLMLDGLPTNRTKLNWTPMSVSEAGKTYAVGVGDGRLDLTELKLTPGARTTFNATVSVGALKVVVPPSARVEVYATAKVGDIRIDHSTRGGVDVVFNRVLQPETKPSGEPPTIVLNLRGGFGDVEVRRGA</sequence>
<feature type="transmembrane region" description="Helical" evidence="7">
    <location>
        <begin position="86"/>
        <end position="109"/>
    </location>
</feature>
<feature type="domain" description="Phage shock protein PspC N-terminal" evidence="8">
    <location>
        <begin position="13"/>
        <end position="67"/>
    </location>
</feature>
<dbReference type="InterPro" id="IPR052027">
    <property type="entry name" value="PspC"/>
</dbReference>
<evidence type="ECO:0000313" key="9">
    <source>
        <dbReference type="EMBL" id="GAA0926593.1"/>
    </source>
</evidence>
<feature type="transmembrane region" description="Helical" evidence="7">
    <location>
        <begin position="434"/>
        <end position="454"/>
    </location>
</feature>
<evidence type="ECO:0000313" key="10">
    <source>
        <dbReference type="Proteomes" id="UP001501578"/>
    </source>
</evidence>
<keyword evidence="4 7" id="KW-1133">Transmembrane helix</keyword>
<feature type="transmembrane region" description="Helical" evidence="7">
    <location>
        <begin position="115"/>
        <end position="139"/>
    </location>
</feature>
<keyword evidence="5 7" id="KW-0472">Membrane</keyword>
<feature type="compositionally biased region" description="Basic and acidic residues" evidence="6">
    <location>
        <begin position="245"/>
        <end position="278"/>
    </location>
</feature>
<keyword evidence="10" id="KW-1185">Reference proteome</keyword>
<proteinExistence type="predicted"/>
<accession>A0ABN1PED9</accession>
<gene>
    <name evidence="9" type="ORF">GCM10009560_28580</name>
</gene>
<reference evidence="9 10" key="1">
    <citation type="journal article" date="2019" name="Int. J. Syst. Evol. Microbiol.">
        <title>The Global Catalogue of Microorganisms (GCM) 10K type strain sequencing project: providing services to taxonomists for standard genome sequencing and annotation.</title>
        <authorList>
            <consortium name="The Broad Institute Genomics Platform"/>
            <consortium name="The Broad Institute Genome Sequencing Center for Infectious Disease"/>
            <person name="Wu L."/>
            <person name="Ma J."/>
        </authorList>
    </citation>
    <scope>NUCLEOTIDE SEQUENCE [LARGE SCALE GENOMIC DNA]</scope>
    <source>
        <strain evidence="9 10">JCM 11136</strain>
    </source>
</reference>
<comment type="caution">
    <text evidence="9">The sequence shown here is derived from an EMBL/GenBank/DDBJ whole genome shotgun (WGS) entry which is preliminary data.</text>
</comment>
<dbReference type="Pfam" id="PF04024">
    <property type="entry name" value="PspC"/>
    <property type="match status" value="1"/>
</dbReference>
<protein>
    <recommendedName>
        <fullName evidence="8">Phage shock protein PspC N-terminal domain-containing protein</fullName>
    </recommendedName>
</protein>
<evidence type="ECO:0000256" key="7">
    <source>
        <dbReference type="SAM" id="Phobius"/>
    </source>
</evidence>
<evidence type="ECO:0000256" key="5">
    <source>
        <dbReference type="ARBA" id="ARBA00023136"/>
    </source>
</evidence>
<evidence type="ECO:0000256" key="1">
    <source>
        <dbReference type="ARBA" id="ARBA00004162"/>
    </source>
</evidence>
<dbReference type="InterPro" id="IPR007168">
    <property type="entry name" value="Phageshock_PspC_N"/>
</dbReference>
<dbReference type="PANTHER" id="PTHR33885:SF3">
    <property type="entry name" value="PHAGE SHOCK PROTEIN C"/>
    <property type="match status" value="1"/>
</dbReference>
<keyword evidence="2" id="KW-1003">Cell membrane</keyword>
<feature type="transmembrane region" description="Helical" evidence="7">
    <location>
        <begin position="39"/>
        <end position="65"/>
    </location>
</feature>
<organism evidence="9 10">
    <name type="scientific">Nonomuraea longicatena</name>
    <dbReference type="NCBI Taxonomy" id="83682"/>
    <lineage>
        <taxon>Bacteria</taxon>
        <taxon>Bacillati</taxon>
        <taxon>Actinomycetota</taxon>
        <taxon>Actinomycetes</taxon>
        <taxon>Streptosporangiales</taxon>
        <taxon>Streptosporangiaceae</taxon>
        <taxon>Nonomuraea</taxon>
    </lineage>
</organism>
<comment type="subcellular location">
    <subcellularLocation>
        <location evidence="1">Cell membrane</location>
        <topology evidence="1">Single-pass membrane protein</topology>
    </subcellularLocation>
</comment>
<dbReference type="EMBL" id="BAAAHQ010000012">
    <property type="protein sequence ID" value="GAA0926593.1"/>
    <property type="molecule type" value="Genomic_DNA"/>
</dbReference>
<dbReference type="Proteomes" id="UP001501578">
    <property type="component" value="Unassembled WGS sequence"/>
</dbReference>
<evidence type="ECO:0000256" key="4">
    <source>
        <dbReference type="ARBA" id="ARBA00022989"/>
    </source>
</evidence>
<dbReference type="PANTHER" id="PTHR33885">
    <property type="entry name" value="PHAGE SHOCK PROTEIN C"/>
    <property type="match status" value="1"/>
</dbReference>
<name>A0ABN1PED9_9ACTN</name>
<evidence type="ECO:0000256" key="2">
    <source>
        <dbReference type="ARBA" id="ARBA00022475"/>
    </source>
</evidence>
<feature type="transmembrane region" description="Helical" evidence="7">
    <location>
        <begin position="405"/>
        <end position="428"/>
    </location>
</feature>
<feature type="compositionally biased region" description="Basic and acidic residues" evidence="6">
    <location>
        <begin position="289"/>
        <end position="339"/>
    </location>
</feature>
<keyword evidence="3 7" id="KW-0812">Transmembrane</keyword>
<evidence type="ECO:0000259" key="8">
    <source>
        <dbReference type="Pfam" id="PF04024"/>
    </source>
</evidence>
<feature type="region of interest" description="Disordered" evidence="6">
    <location>
        <begin position="155"/>
        <end position="399"/>
    </location>
</feature>